<reference evidence="1" key="1">
    <citation type="submission" date="2020-08" db="EMBL/GenBank/DDBJ databases">
        <title>Multicomponent nature underlies the extraordinary mechanical properties of spider dragline silk.</title>
        <authorList>
            <person name="Kono N."/>
            <person name="Nakamura H."/>
            <person name="Mori M."/>
            <person name="Yoshida Y."/>
            <person name="Ohtoshi R."/>
            <person name="Malay A.D."/>
            <person name="Moran D.A.P."/>
            <person name="Tomita M."/>
            <person name="Numata K."/>
            <person name="Arakawa K."/>
        </authorList>
    </citation>
    <scope>NUCLEOTIDE SEQUENCE</scope>
</reference>
<name>A0A8X7BWR0_9ARAC</name>
<proteinExistence type="predicted"/>
<gene>
    <name evidence="1" type="primary">NCL1_27484</name>
    <name evidence="1" type="ORF">TNIN_93961</name>
</gene>
<dbReference type="EMBL" id="BMAV01006153">
    <property type="protein sequence ID" value="GFY47866.1"/>
    <property type="molecule type" value="Genomic_DNA"/>
</dbReference>
<dbReference type="AlphaFoldDB" id="A0A8X7BWR0"/>
<evidence type="ECO:0000313" key="1">
    <source>
        <dbReference type="EMBL" id="GFY47866.1"/>
    </source>
</evidence>
<organism evidence="1 2">
    <name type="scientific">Trichonephila inaurata madagascariensis</name>
    <dbReference type="NCBI Taxonomy" id="2747483"/>
    <lineage>
        <taxon>Eukaryota</taxon>
        <taxon>Metazoa</taxon>
        <taxon>Ecdysozoa</taxon>
        <taxon>Arthropoda</taxon>
        <taxon>Chelicerata</taxon>
        <taxon>Arachnida</taxon>
        <taxon>Araneae</taxon>
        <taxon>Araneomorphae</taxon>
        <taxon>Entelegynae</taxon>
        <taxon>Araneoidea</taxon>
        <taxon>Nephilidae</taxon>
        <taxon>Trichonephila</taxon>
        <taxon>Trichonephila inaurata</taxon>
    </lineage>
</organism>
<sequence length="286" mass="33780">MKRSIKNIYSPQVSNLLNLTKISNSQVEMVYITKMRNLILFQVSSSAEFQYLDGRFYQQFWVHTRSLPIFRMCYSHAFFQVVKSHVLVQNYEPFRHWDMIVIDNDGHPRVRNGQNLKVEAGDNVEAIPINKFLVAANGLASPSFPDWNFYPYYKEIITGIQPDVFEQFYADSFLLKHESTWRRVYNANLTFFFCDYPDFSLYVIEQKLDKTPINVFKTILGRQTGMCFDEKSVLKTIASPYYYILPYQDKRKYARFARRVLHSITHVPDLTTLELVCQLEMAVKEF</sequence>
<accession>A0A8X7BWR0</accession>
<dbReference type="Proteomes" id="UP000886998">
    <property type="component" value="Unassembled WGS sequence"/>
</dbReference>
<evidence type="ECO:0000313" key="2">
    <source>
        <dbReference type="Proteomes" id="UP000886998"/>
    </source>
</evidence>
<comment type="caution">
    <text evidence="1">The sequence shown here is derived from an EMBL/GenBank/DDBJ whole genome shotgun (WGS) entry which is preliminary data.</text>
</comment>
<keyword evidence="2" id="KW-1185">Reference proteome</keyword>
<protein>
    <submittedName>
        <fullName evidence="1">Uncharacterized protein</fullName>
    </submittedName>
</protein>
<dbReference type="OrthoDB" id="6443909at2759"/>